<sequence>MSKKTQYKPTHSADKAPANWTDVRPHKWCGKMDAASPRKKKANKTHLCEACANIKAQAQRLDSIAMSDRRGEKMGWLAGDDGWVIDQPCVANYTPEAASSATFQPAT</sequence>
<feature type="region of interest" description="Disordered" evidence="1">
    <location>
        <begin position="1"/>
        <end position="24"/>
    </location>
</feature>
<evidence type="ECO:0000313" key="2">
    <source>
        <dbReference type="EMBL" id="ROV90987.1"/>
    </source>
</evidence>
<dbReference type="AlphaFoldDB" id="A0A423VJ26"/>
<reference evidence="2 3" key="1">
    <citation type="submission" date="2015-09" db="EMBL/GenBank/DDBJ databases">
        <title>Host preference determinants of Valsa canker pathogens revealed by comparative genomics.</title>
        <authorList>
            <person name="Yin Z."/>
            <person name="Huang L."/>
        </authorList>
    </citation>
    <scope>NUCLEOTIDE SEQUENCE [LARGE SCALE GENOMIC DNA]</scope>
    <source>
        <strain evidence="2 3">YSFL</strain>
    </source>
</reference>
<evidence type="ECO:0000313" key="3">
    <source>
        <dbReference type="Proteomes" id="UP000284375"/>
    </source>
</evidence>
<keyword evidence="3" id="KW-1185">Reference proteome</keyword>
<proteinExistence type="predicted"/>
<dbReference type="Proteomes" id="UP000284375">
    <property type="component" value="Unassembled WGS sequence"/>
</dbReference>
<name>A0A423VJ26_CYTCH</name>
<dbReference type="EMBL" id="LJZO01000046">
    <property type="protein sequence ID" value="ROV90987.1"/>
    <property type="molecule type" value="Genomic_DNA"/>
</dbReference>
<protein>
    <submittedName>
        <fullName evidence="2">Uncharacterized protein</fullName>
    </submittedName>
</protein>
<comment type="caution">
    <text evidence="2">The sequence shown here is derived from an EMBL/GenBank/DDBJ whole genome shotgun (WGS) entry which is preliminary data.</text>
</comment>
<organism evidence="2 3">
    <name type="scientific">Cytospora chrysosperma</name>
    <name type="common">Cytospora canker fungus</name>
    <name type="synonym">Sphaeria chrysosperma</name>
    <dbReference type="NCBI Taxonomy" id="252740"/>
    <lineage>
        <taxon>Eukaryota</taxon>
        <taxon>Fungi</taxon>
        <taxon>Dikarya</taxon>
        <taxon>Ascomycota</taxon>
        <taxon>Pezizomycotina</taxon>
        <taxon>Sordariomycetes</taxon>
        <taxon>Sordariomycetidae</taxon>
        <taxon>Diaporthales</taxon>
        <taxon>Cytosporaceae</taxon>
        <taxon>Cytospora</taxon>
    </lineage>
</organism>
<evidence type="ECO:0000256" key="1">
    <source>
        <dbReference type="SAM" id="MobiDB-lite"/>
    </source>
</evidence>
<accession>A0A423VJ26</accession>
<gene>
    <name evidence="2" type="ORF">VSDG_07664</name>
</gene>
<dbReference type="OrthoDB" id="5170782at2759"/>